<dbReference type="RefSeq" id="WP_241042849.1">
    <property type="nucleotide sequence ID" value="NZ_BAAAJF010000035.1"/>
</dbReference>
<keyword evidence="7" id="KW-1185">Reference proteome</keyword>
<evidence type="ECO:0000256" key="4">
    <source>
        <dbReference type="SAM" id="MobiDB-lite"/>
    </source>
</evidence>
<dbReference type="Pfam" id="PF07729">
    <property type="entry name" value="FCD"/>
    <property type="match status" value="1"/>
</dbReference>
<dbReference type="InterPro" id="IPR011711">
    <property type="entry name" value="GntR_C"/>
</dbReference>
<evidence type="ECO:0000256" key="1">
    <source>
        <dbReference type="ARBA" id="ARBA00023015"/>
    </source>
</evidence>
<organism evidence="6 7">
    <name type="scientific">Pseudonocardia alaniniphila</name>
    <dbReference type="NCBI Taxonomy" id="75291"/>
    <lineage>
        <taxon>Bacteria</taxon>
        <taxon>Bacillati</taxon>
        <taxon>Actinomycetota</taxon>
        <taxon>Actinomycetes</taxon>
        <taxon>Pseudonocardiales</taxon>
        <taxon>Pseudonocardiaceae</taxon>
        <taxon>Pseudonocardia</taxon>
    </lineage>
</organism>
<dbReference type="SMART" id="SM00895">
    <property type="entry name" value="FCD"/>
    <property type="match status" value="1"/>
</dbReference>
<dbReference type="PROSITE" id="PS50949">
    <property type="entry name" value="HTH_GNTR"/>
    <property type="match status" value="1"/>
</dbReference>
<dbReference type="CDD" id="cd07377">
    <property type="entry name" value="WHTH_GntR"/>
    <property type="match status" value="1"/>
</dbReference>
<evidence type="ECO:0000313" key="6">
    <source>
        <dbReference type="EMBL" id="MCH6172045.1"/>
    </source>
</evidence>
<dbReference type="PANTHER" id="PTHR43537">
    <property type="entry name" value="TRANSCRIPTIONAL REGULATOR, GNTR FAMILY"/>
    <property type="match status" value="1"/>
</dbReference>
<dbReference type="SUPFAM" id="SSF46785">
    <property type="entry name" value="Winged helix' DNA-binding domain"/>
    <property type="match status" value="1"/>
</dbReference>
<gene>
    <name evidence="6" type="ORF">MMF94_40725</name>
</gene>
<evidence type="ECO:0000259" key="5">
    <source>
        <dbReference type="PROSITE" id="PS50949"/>
    </source>
</evidence>
<dbReference type="Pfam" id="PF00392">
    <property type="entry name" value="GntR"/>
    <property type="match status" value="1"/>
</dbReference>
<dbReference type="InterPro" id="IPR036388">
    <property type="entry name" value="WH-like_DNA-bd_sf"/>
</dbReference>
<dbReference type="InterPro" id="IPR008920">
    <property type="entry name" value="TF_FadR/GntR_C"/>
</dbReference>
<protein>
    <submittedName>
        <fullName evidence="6">FCD domain-containing protein</fullName>
    </submittedName>
</protein>
<dbReference type="InterPro" id="IPR036390">
    <property type="entry name" value="WH_DNA-bd_sf"/>
</dbReference>
<dbReference type="EMBL" id="JAKXMK010000054">
    <property type="protein sequence ID" value="MCH6172045.1"/>
    <property type="molecule type" value="Genomic_DNA"/>
</dbReference>
<keyword evidence="1" id="KW-0805">Transcription regulation</keyword>
<dbReference type="PRINTS" id="PR00035">
    <property type="entry name" value="HTHGNTR"/>
</dbReference>
<evidence type="ECO:0000256" key="2">
    <source>
        <dbReference type="ARBA" id="ARBA00023125"/>
    </source>
</evidence>
<dbReference type="Gene3D" id="1.20.120.530">
    <property type="entry name" value="GntR ligand-binding domain-like"/>
    <property type="match status" value="1"/>
</dbReference>
<dbReference type="SUPFAM" id="SSF48008">
    <property type="entry name" value="GntR ligand-binding domain-like"/>
    <property type="match status" value="1"/>
</dbReference>
<dbReference type="SMART" id="SM00345">
    <property type="entry name" value="HTH_GNTR"/>
    <property type="match status" value="1"/>
</dbReference>
<feature type="domain" description="HTH gntR-type" evidence="5">
    <location>
        <begin position="18"/>
        <end position="88"/>
    </location>
</feature>
<evidence type="ECO:0000256" key="3">
    <source>
        <dbReference type="ARBA" id="ARBA00023163"/>
    </source>
</evidence>
<feature type="region of interest" description="Disordered" evidence="4">
    <location>
        <begin position="247"/>
        <end position="269"/>
    </location>
</feature>
<name>A0ABS9TU22_9PSEU</name>
<comment type="caution">
    <text evidence="6">The sequence shown here is derived from an EMBL/GenBank/DDBJ whole genome shotgun (WGS) entry which is preliminary data.</text>
</comment>
<dbReference type="Gene3D" id="1.10.10.10">
    <property type="entry name" value="Winged helix-like DNA-binding domain superfamily/Winged helix DNA-binding domain"/>
    <property type="match status" value="1"/>
</dbReference>
<keyword evidence="2" id="KW-0238">DNA-binding</keyword>
<dbReference type="PANTHER" id="PTHR43537:SF5">
    <property type="entry name" value="UXU OPERON TRANSCRIPTIONAL REGULATOR"/>
    <property type="match status" value="1"/>
</dbReference>
<dbReference type="InterPro" id="IPR000524">
    <property type="entry name" value="Tscrpt_reg_HTH_GntR"/>
</dbReference>
<sequence length="269" mass="29038">MTPNSASGSAWLGPLRAGRSVDAVTDRLVTAIAVGDFSPGERLPPERELAALLGVGRATLRDALSRLRDAGYIETRRGRNGGAVVLEGWGPLSDDAVRRTLVPGWDELVELSDLRCLVESTIARTAAERRTPAHLAAMRAALAEHEAARDAVTARRSDHDLHQAVLDAAGNRHLARLSRELLARMNVGLAIEPVTEELRERAAPQHRALVDAIADGDPERAGAIARAHFTITHDALRHAVERLARRHPDPAEPNLSHTDESTVSVCATR</sequence>
<dbReference type="Proteomes" id="UP001299970">
    <property type="component" value="Unassembled WGS sequence"/>
</dbReference>
<proteinExistence type="predicted"/>
<keyword evidence="3" id="KW-0804">Transcription</keyword>
<reference evidence="6 7" key="1">
    <citation type="submission" date="2022-03" db="EMBL/GenBank/DDBJ databases">
        <title>Pseudonocardia alaer sp. nov., a novel actinomycete isolated from reed forest soil.</title>
        <authorList>
            <person name="Wang L."/>
        </authorList>
    </citation>
    <scope>NUCLEOTIDE SEQUENCE [LARGE SCALE GENOMIC DNA]</scope>
    <source>
        <strain evidence="6 7">Y-16303</strain>
    </source>
</reference>
<evidence type="ECO:0000313" key="7">
    <source>
        <dbReference type="Proteomes" id="UP001299970"/>
    </source>
</evidence>
<accession>A0ABS9TU22</accession>